<evidence type="ECO:0000313" key="1">
    <source>
        <dbReference type="EMBL" id="MEC0244158.1"/>
    </source>
</evidence>
<dbReference type="Proteomes" id="UP001344632">
    <property type="component" value="Unassembled WGS sequence"/>
</dbReference>
<organism evidence="1 2">
    <name type="scientific">Paenibacillus dokdonensis</name>
    <dbReference type="NCBI Taxonomy" id="2567944"/>
    <lineage>
        <taxon>Bacteria</taxon>
        <taxon>Bacillati</taxon>
        <taxon>Bacillota</taxon>
        <taxon>Bacilli</taxon>
        <taxon>Bacillales</taxon>
        <taxon>Paenibacillaceae</taxon>
        <taxon>Paenibacillus</taxon>
    </lineage>
</organism>
<dbReference type="RefSeq" id="WP_326091793.1">
    <property type="nucleotide sequence ID" value="NZ_JARLKZ010000034.1"/>
</dbReference>
<proteinExistence type="predicted"/>
<dbReference type="Pfam" id="PF07799">
    <property type="entry name" value="DUF1643"/>
    <property type="match status" value="1"/>
</dbReference>
<protein>
    <submittedName>
        <fullName evidence="1">DUF1643 domain-containing protein</fullName>
    </submittedName>
</protein>
<dbReference type="InterPro" id="IPR012441">
    <property type="entry name" value="DUF1643"/>
</dbReference>
<reference evidence="1 2" key="1">
    <citation type="submission" date="2023-03" db="EMBL/GenBank/DDBJ databases">
        <title>Bacillus Genome Sequencing.</title>
        <authorList>
            <person name="Dunlap C."/>
        </authorList>
    </citation>
    <scope>NUCLEOTIDE SEQUENCE [LARGE SCALE GENOMIC DNA]</scope>
    <source>
        <strain evidence="1 2">BD-525</strain>
    </source>
</reference>
<comment type="caution">
    <text evidence="1">The sequence shown here is derived from an EMBL/GenBank/DDBJ whole genome shotgun (WGS) entry which is preliminary data.</text>
</comment>
<dbReference type="EMBL" id="JARLKZ010000034">
    <property type="protein sequence ID" value="MEC0244158.1"/>
    <property type="molecule type" value="Genomic_DNA"/>
</dbReference>
<keyword evidence="2" id="KW-1185">Reference proteome</keyword>
<sequence>MAKYKARYVKGKPVCKRDEVVQTKDKKIEKREVLKIELNKPGNKTVSVIMMNPSEADSDKSDGTVNKVIEFFINQPYIPLNERDSEITDIKHLNILNLLPIYNPKSKGINNDLDILVNELTKEQLQALFESNINSAIKTLKASDYIVLAWGMPDEFPLPLYYKLAAKVLEELIDSPKEIFVFNVRNSRAEYHLTKRLNPPHPSYCNLLGLVRVDIDACLRIIPRIPIEDEV</sequence>
<accession>A0ABU6GWR2</accession>
<gene>
    <name evidence="1" type="ORF">P4H66_30555</name>
</gene>
<evidence type="ECO:0000313" key="2">
    <source>
        <dbReference type="Proteomes" id="UP001344632"/>
    </source>
</evidence>
<name>A0ABU6GWR2_9BACL</name>